<keyword evidence="5" id="KW-1185">Reference proteome</keyword>
<dbReference type="GO" id="GO:0005739">
    <property type="term" value="C:mitochondrion"/>
    <property type="evidence" value="ECO:0007669"/>
    <property type="project" value="TreeGrafter"/>
</dbReference>
<feature type="transmembrane region" description="Helical" evidence="2">
    <location>
        <begin position="110"/>
        <end position="133"/>
    </location>
</feature>
<dbReference type="PANTHER" id="PTHR21377">
    <property type="entry name" value="PROTEIN FAM210B, MITOCHONDRIAL"/>
    <property type="match status" value="1"/>
</dbReference>
<dbReference type="GO" id="GO:0016740">
    <property type="term" value="F:transferase activity"/>
    <property type="evidence" value="ECO:0007669"/>
    <property type="project" value="UniProtKB-KW"/>
</dbReference>
<dbReference type="VEuPathDB" id="FungiDB:CLCR_08916"/>
<keyword evidence="2" id="KW-0812">Transmembrane</keyword>
<keyword evidence="4" id="KW-0808">Transferase</keyword>
<dbReference type="InterPro" id="IPR009688">
    <property type="entry name" value="FAM210A/B-like_dom"/>
</dbReference>
<dbReference type="EMBL" id="LGRB01000009">
    <property type="protein sequence ID" value="OCT51631.1"/>
    <property type="molecule type" value="Genomic_DNA"/>
</dbReference>
<feature type="compositionally biased region" description="Low complexity" evidence="1">
    <location>
        <begin position="62"/>
        <end position="79"/>
    </location>
</feature>
<evidence type="ECO:0000313" key="4">
    <source>
        <dbReference type="EMBL" id="OCT51631.1"/>
    </source>
</evidence>
<dbReference type="InterPro" id="IPR045866">
    <property type="entry name" value="FAM210A/B-like"/>
</dbReference>
<dbReference type="VEuPathDB" id="FungiDB:G647_06467"/>
<dbReference type="OrthoDB" id="426386at2759"/>
<dbReference type="AlphaFoldDB" id="A0A1C1CT09"/>
<gene>
    <name evidence="4" type="ORF">CLCR_08916</name>
</gene>
<feature type="region of interest" description="Disordered" evidence="1">
    <location>
        <begin position="43"/>
        <end position="100"/>
    </location>
</feature>
<feature type="domain" description="DUF1279" evidence="3">
    <location>
        <begin position="102"/>
        <end position="235"/>
    </location>
</feature>
<name>A0A1C1CT09_9EURO</name>
<keyword evidence="2" id="KW-1133">Transmembrane helix</keyword>
<dbReference type="eggNOG" id="KOG4526">
    <property type="taxonomic scope" value="Eukaryota"/>
</dbReference>
<dbReference type="Pfam" id="PF06916">
    <property type="entry name" value="FAM210A-B_dom"/>
    <property type="match status" value="1"/>
</dbReference>
<evidence type="ECO:0000313" key="5">
    <source>
        <dbReference type="Proteomes" id="UP000094526"/>
    </source>
</evidence>
<organism evidence="4 5">
    <name type="scientific">Cladophialophora carrionii</name>
    <dbReference type="NCBI Taxonomy" id="86049"/>
    <lineage>
        <taxon>Eukaryota</taxon>
        <taxon>Fungi</taxon>
        <taxon>Dikarya</taxon>
        <taxon>Ascomycota</taxon>
        <taxon>Pezizomycotina</taxon>
        <taxon>Eurotiomycetes</taxon>
        <taxon>Chaetothyriomycetidae</taxon>
        <taxon>Chaetothyriales</taxon>
        <taxon>Herpotrichiellaceae</taxon>
        <taxon>Cladophialophora</taxon>
    </lineage>
</organism>
<protein>
    <submittedName>
        <fullName evidence="4">Peptide alpha-N-acetyltransferase Nat2</fullName>
    </submittedName>
</protein>
<keyword evidence="2" id="KW-0472">Membrane</keyword>
<proteinExistence type="predicted"/>
<accession>A0A1C1CT09</accession>
<dbReference type="Proteomes" id="UP000094526">
    <property type="component" value="Unassembled WGS sequence"/>
</dbReference>
<dbReference type="PANTHER" id="PTHR21377:SF0">
    <property type="entry name" value="PROTEIN FAM210B, MITOCHONDRIAL"/>
    <property type="match status" value="1"/>
</dbReference>
<dbReference type="STRING" id="86049.A0A1C1CT09"/>
<evidence type="ECO:0000256" key="2">
    <source>
        <dbReference type="SAM" id="Phobius"/>
    </source>
</evidence>
<comment type="caution">
    <text evidence="4">The sequence shown here is derived from an EMBL/GenBank/DDBJ whole genome shotgun (WGS) entry which is preliminary data.</text>
</comment>
<reference evidence="5" key="1">
    <citation type="submission" date="2015-07" db="EMBL/GenBank/DDBJ databases">
        <authorList>
            <person name="Teixeira M.M."/>
            <person name="Souza R.C."/>
            <person name="Almeida L.G."/>
            <person name="Vicente V.A."/>
            <person name="de Hoog S."/>
            <person name="Bocca A.L."/>
            <person name="de Almeida S.R."/>
            <person name="Vasconcelos A.T."/>
            <person name="Felipe M.S."/>
        </authorList>
    </citation>
    <scope>NUCLEOTIDE SEQUENCE [LARGE SCALE GENOMIC DNA]</scope>
    <source>
        <strain evidence="5">KSF</strain>
    </source>
</reference>
<evidence type="ECO:0000259" key="3">
    <source>
        <dbReference type="Pfam" id="PF06916"/>
    </source>
</evidence>
<sequence>MKSMRLVQRNASVRHLLAARPAAHQSRAPLQQSFRTRPMLRQTVQTTSPSRMVHTQRLTTTSPSQVLRSSRLQQPSSRRPAGRRYKSSTSSPDAEPTSLKDRLKKMSREYGWTAVGVYLALSALDFPFCFLAVRLIGTDTIGHYEHVVVEGVKNLVKWPIREAAGDVVGEAEVADDKRVLDEKSEDEVLNDHGYREAERANRGDNASLWTQLALAYAVHKSFIFIRVPLTAAILPKVVKTLRSWGYNIGKMPTRKAVTPVPGVNTKGSKVKPGD</sequence>
<evidence type="ECO:0000256" key="1">
    <source>
        <dbReference type="SAM" id="MobiDB-lite"/>
    </source>
</evidence>